<dbReference type="EMBL" id="BGPR01000210">
    <property type="protein sequence ID" value="GBM05021.1"/>
    <property type="molecule type" value="Genomic_DNA"/>
</dbReference>
<evidence type="ECO:0000313" key="2">
    <source>
        <dbReference type="Proteomes" id="UP000499080"/>
    </source>
</evidence>
<reference evidence="1 2" key="1">
    <citation type="journal article" date="2019" name="Sci. Rep.">
        <title>Orb-weaving spider Araneus ventricosus genome elucidates the spidroin gene catalogue.</title>
        <authorList>
            <person name="Kono N."/>
            <person name="Nakamura H."/>
            <person name="Ohtoshi R."/>
            <person name="Moran D.A.P."/>
            <person name="Shinohara A."/>
            <person name="Yoshida Y."/>
            <person name="Fujiwara M."/>
            <person name="Mori M."/>
            <person name="Tomita M."/>
            <person name="Arakawa K."/>
        </authorList>
    </citation>
    <scope>NUCLEOTIDE SEQUENCE [LARGE SCALE GENOMIC DNA]</scope>
</reference>
<dbReference type="GO" id="GO:0005654">
    <property type="term" value="C:nucleoplasm"/>
    <property type="evidence" value="ECO:0007669"/>
    <property type="project" value="TreeGrafter"/>
</dbReference>
<keyword evidence="2" id="KW-1185">Reference proteome</keyword>
<gene>
    <name evidence="1" type="primary">styx-b</name>
    <name evidence="1" type="ORF">AVEN_60218_1</name>
</gene>
<dbReference type="SUPFAM" id="SSF52799">
    <property type="entry name" value="(Phosphotyrosine protein) phosphatases II"/>
    <property type="match status" value="1"/>
</dbReference>
<evidence type="ECO:0000313" key="1">
    <source>
        <dbReference type="EMBL" id="GBM05021.1"/>
    </source>
</evidence>
<dbReference type="GO" id="GO:0070372">
    <property type="term" value="P:regulation of ERK1 and ERK2 cascade"/>
    <property type="evidence" value="ECO:0007669"/>
    <property type="project" value="TreeGrafter"/>
</dbReference>
<dbReference type="GO" id="GO:1990444">
    <property type="term" value="F:F-box domain binding"/>
    <property type="evidence" value="ECO:0007669"/>
    <property type="project" value="TreeGrafter"/>
</dbReference>
<protein>
    <submittedName>
        <fullName evidence="1">Serine/threonine/tyrosine-interacting protein B</fullName>
    </submittedName>
</protein>
<dbReference type="GO" id="GO:0062026">
    <property type="term" value="P:negative regulation of SCF-dependent proteasomal ubiquitin-dependent catabolic process"/>
    <property type="evidence" value="ECO:0007669"/>
    <property type="project" value="TreeGrafter"/>
</dbReference>
<dbReference type="PANTHER" id="PTHR46588">
    <property type="entry name" value="SERINE/THREONINE/TYROSINE-INTERACTING PROTEIN"/>
    <property type="match status" value="1"/>
</dbReference>
<accession>A0A4Y2CKR2</accession>
<dbReference type="OrthoDB" id="426001at2759"/>
<name>A0A4Y2CKR2_ARAVE</name>
<dbReference type="PANTHER" id="PTHR46588:SF1">
    <property type="entry name" value="SERINE_THREONINE_TYROSINE-INTERACTING PROTEIN"/>
    <property type="match status" value="1"/>
</dbReference>
<proteinExistence type="predicted"/>
<dbReference type="Gene3D" id="3.90.190.10">
    <property type="entry name" value="Protein tyrosine phosphatase superfamily"/>
    <property type="match status" value="1"/>
</dbReference>
<dbReference type="InterPro" id="IPR029021">
    <property type="entry name" value="Prot-tyrosine_phosphatase-like"/>
</dbReference>
<dbReference type="GO" id="GO:0005737">
    <property type="term" value="C:cytoplasm"/>
    <property type="evidence" value="ECO:0007669"/>
    <property type="project" value="TreeGrafter"/>
</dbReference>
<organism evidence="1 2">
    <name type="scientific">Araneus ventricosus</name>
    <name type="common">Orbweaver spider</name>
    <name type="synonym">Epeira ventricosa</name>
    <dbReference type="NCBI Taxonomy" id="182803"/>
    <lineage>
        <taxon>Eukaryota</taxon>
        <taxon>Metazoa</taxon>
        <taxon>Ecdysozoa</taxon>
        <taxon>Arthropoda</taxon>
        <taxon>Chelicerata</taxon>
        <taxon>Arachnida</taxon>
        <taxon>Araneae</taxon>
        <taxon>Araneomorphae</taxon>
        <taxon>Entelegynae</taxon>
        <taxon>Araneoidea</taxon>
        <taxon>Araneidae</taxon>
        <taxon>Araneus</taxon>
    </lineage>
</organism>
<dbReference type="Proteomes" id="UP000499080">
    <property type="component" value="Unassembled WGS sequence"/>
</dbReference>
<comment type="caution">
    <text evidence="1">The sequence shown here is derived from an EMBL/GenBank/DDBJ whole genome shotgun (WGS) entry which is preliminary data.</text>
</comment>
<dbReference type="InterPro" id="IPR052449">
    <property type="entry name" value="STYX-Interacting_Phosphatase"/>
</dbReference>
<sequence length="86" mass="9898">MDSASLHVENPIWRDINCYGVVSSEWCYYMRREMQEIIPGLYLGPLSAATKPKLNTLLEAGITHIVCVRHEKEASFIKPNFPENFK</sequence>
<dbReference type="AlphaFoldDB" id="A0A4Y2CKR2"/>